<proteinExistence type="predicted"/>
<dbReference type="KEGG" id="vg:63210793"/>
<reference evidence="1 2" key="1">
    <citation type="submission" date="2020-06" db="EMBL/GenBank/DDBJ databases">
        <authorList>
            <person name="Spencer C.E."/>
            <person name="Frederick G.D."/>
            <person name="Baliraine F.N."/>
            <person name="Favela G."/>
            <person name="Farmer V."/>
            <person name="Galindo A."/>
            <person name="Garlena R.A."/>
            <person name="Russell D.A."/>
            <person name="Pope W.H."/>
            <person name="Jacobs-Sera D."/>
            <person name="Hatfull G.F."/>
        </authorList>
    </citation>
    <scope>NUCLEOTIDE SEQUENCE [LARGE SCALE GENOMIC DNA]</scope>
</reference>
<dbReference type="RefSeq" id="YP_010014111.1">
    <property type="nucleotide sequence ID" value="NC_053516.1"/>
</dbReference>
<dbReference type="GeneID" id="63210793"/>
<gene>
    <name evidence="1" type="primary">50</name>
    <name evidence="1" type="ORF">SEA_REINDEER_50</name>
</gene>
<name>A0A7G8LHY8_9CAUD</name>
<dbReference type="Proteomes" id="UP000515841">
    <property type="component" value="Segment"/>
</dbReference>
<organism evidence="1 2">
    <name type="scientific">Mycobacterium phage Reindeer</name>
    <dbReference type="NCBI Taxonomy" id="2762283"/>
    <lineage>
        <taxon>Viruses</taxon>
        <taxon>Duplodnaviria</taxon>
        <taxon>Heunggongvirae</taxon>
        <taxon>Uroviricota</taxon>
        <taxon>Caudoviricetes</taxon>
        <taxon>Vilmaviridae</taxon>
        <taxon>Mclasvirinae</taxon>
        <taxon>Bongovirus</taxon>
        <taxon>Bongovirus reindeer</taxon>
    </lineage>
</organism>
<sequence>MTAPEPEELLEKSLLLLEEAEKKLAKSGGNESAIARVTANVLAAQVYATLYAALK</sequence>
<evidence type="ECO:0000313" key="1">
    <source>
        <dbReference type="EMBL" id="QNJ56860.1"/>
    </source>
</evidence>
<dbReference type="EMBL" id="MT658803">
    <property type="protein sequence ID" value="QNJ56860.1"/>
    <property type="molecule type" value="Genomic_DNA"/>
</dbReference>
<protein>
    <submittedName>
        <fullName evidence="1">Membrane protein</fullName>
    </submittedName>
</protein>
<keyword evidence="2" id="KW-1185">Reference proteome</keyword>
<evidence type="ECO:0000313" key="2">
    <source>
        <dbReference type="Proteomes" id="UP000515841"/>
    </source>
</evidence>
<accession>A0A7G8LHY8</accession>